<dbReference type="GeneID" id="5481879"/>
<reference evidence="2" key="1">
    <citation type="journal article" date="2011" name="PLoS Genet.">
        <title>Genomic analysis of the necrotrophic fungal pathogens Sclerotinia sclerotiorum and Botrytis cinerea.</title>
        <authorList>
            <person name="Amselem J."/>
            <person name="Cuomo C.A."/>
            <person name="van Kan J.A."/>
            <person name="Viaud M."/>
            <person name="Benito E.P."/>
            <person name="Couloux A."/>
            <person name="Coutinho P.M."/>
            <person name="de Vries R.P."/>
            <person name="Dyer P.S."/>
            <person name="Fillinger S."/>
            <person name="Fournier E."/>
            <person name="Gout L."/>
            <person name="Hahn M."/>
            <person name="Kohn L."/>
            <person name="Lapalu N."/>
            <person name="Plummer K.M."/>
            <person name="Pradier J.M."/>
            <person name="Quevillon E."/>
            <person name="Sharon A."/>
            <person name="Simon A."/>
            <person name="ten Have A."/>
            <person name="Tudzynski B."/>
            <person name="Tudzynski P."/>
            <person name="Wincker P."/>
            <person name="Andrew M."/>
            <person name="Anthouard V."/>
            <person name="Beever R.E."/>
            <person name="Beffa R."/>
            <person name="Benoit I."/>
            <person name="Bouzid O."/>
            <person name="Brault B."/>
            <person name="Chen Z."/>
            <person name="Choquer M."/>
            <person name="Collemare J."/>
            <person name="Cotton P."/>
            <person name="Danchin E.G."/>
            <person name="Da Silva C."/>
            <person name="Gautier A."/>
            <person name="Giraud C."/>
            <person name="Giraud T."/>
            <person name="Gonzalez C."/>
            <person name="Grossetete S."/>
            <person name="Guldener U."/>
            <person name="Henrissat B."/>
            <person name="Howlett B.J."/>
            <person name="Kodira C."/>
            <person name="Kretschmer M."/>
            <person name="Lappartient A."/>
            <person name="Leroch M."/>
            <person name="Levis C."/>
            <person name="Mauceli E."/>
            <person name="Neuveglise C."/>
            <person name="Oeser B."/>
            <person name="Pearson M."/>
            <person name="Poulain J."/>
            <person name="Poussereau N."/>
            <person name="Quesneville H."/>
            <person name="Rascle C."/>
            <person name="Schumacher J."/>
            <person name="Segurens B."/>
            <person name="Sexton A."/>
            <person name="Silva E."/>
            <person name="Sirven C."/>
            <person name="Soanes D.M."/>
            <person name="Talbot N.J."/>
            <person name="Templeton M."/>
            <person name="Yandava C."/>
            <person name="Yarden O."/>
            <person name="Zeng Q."/>
            <person name="Rollins J.A."/>
            <person name="Lebrun M.H."/>
            <person name="Dickman M."/>
        </authorList>
    </citation>
    <scope>NUCLEOTIDE SEQUENCE [LARGE SCALE GENOMIC DNA]</scope>
    <source>
        <strain evidence="2">ATCC 18683 / 1980 / Ss-1</strain>
    </source>
</reference>
<protein>
    <submittedName>
        <fullName evidence="1">Uncharacterized protein</fullName>
    </submittedName>
</protein>
<dbReference type="InParanoid" id="A7F6G1"/>
<proteinExistence type="predicted"/>
<dbReference type="KEGG" id="ssl:SS1G_13190"/>
<keyword evidence="2" id="KW-1185">Reference proteome</keyword>
<evidence type="ECO:0000313" key="1">
    <source>
        <dbReference type="EMBL" id="EDN98332.1"/>
    </source>
</evidence>
<dbReference type="RefSeq" id="XP_001585674.1">
    <property type="nucleotide sequence ID" value="XM_001585624.1"/>
</dbReference>
<dbReference type="EMBL" id="CH476644">
    <property type="protein sequence ID" value="EDN98332.1"/>
    <property type="molecule type" value="Genomic_DNA"/>
</dbReference>
<evidence type="ECO:0000313" key="2">
    <source>
        <dbReference type="Proteomes" id="UP000001312"/>
    </source>
</evidence>
<dbReference type="Proteomes" id="UP000001312">
    <property type="component" value="Unassembled WGS sequence"/>
</dbReference>
<organism evidence="1 2">
    <name type="scientific">Sclerotinia sclerotiorum (strain ATCC 18683 / 1980 / Ss-1)</name>
    <name type="common">White mold</name>
    <name type="synonym">Whetzelinia sclerotiorum</name>
    <dbReference type="NCBI Taxonomy" id="665079"/>
    <lineage>
        <taxon>Eukaryota</taxon>
        <taxon>Fungi</taxon>
        <taxon>Dikarya</taxon>
        <taxon>Ascomycota</taxon>
        <taxon>Pezizomycotina</taxon>
        <taxon>Leotiomycetes</taxon>
        <taxon>Helotiales</taxon>
        <taxon>Sclerotiniaceae</taxon>
        <taxon>Sclerotinia</taxon>
    </lineage>
</organism>
<accession>A7F6G1</accession>
<sequence length="38" mass="4437">MSFVQSLSSEALIFKVRPQVARFQKGSSKEHWVMLIDR</sequence>
<gene>
    <name evidence="1" type="ORF">SS1G_13190</name>
</gene>
<name>A7F6G1_SCLS1</name>
<dbReference type="AlphaFoldDB" id="A7F6G1"/>